<evidence type="ECO:0000256" key="7">
    <source>
        <dbReference type="PROSITE-ProRule" id="PRU00042"/>
    </source>
</evidence>
<dbReference type="PANTHER" id="PTHR23235">
    <property type="entry name" value="KRUEPPEL-LIKE TRANSCRIPTION FACTOR"/>
    <property type="match status" value="1"/>
</dbReference>
<evidence type="ECO:0000256" key="1">
    <source>
        <dbReference type="ARBA" id="ARBA00022723"/>
    </source>
</evidence>
<feature type="region of interest" description="Disordered" evidence="8">
    <location>
        <begin position="121"/>
        <end position="143"/>
    </location>
</feature>
<dbReference type="EMBL" id="JAGPNK010000011">
    <property type="protein sequence ID" value="KAH7311769.1"/>
    <property type="molecule type" value="Genomic_DNA"/>
</dbReference>
<evidence type="ECO:0000256" key="8">
    <source>
        <dbReference type="SAM" id="MobiDB-lite"/>
    </source>
</evidence>
<dbReference type="GO" id="GO:0000981">
    <property type="term" value="F:DNA-binding transcription factor activity, RNA polymerase II-specific"/>
    <property type="evidence" value="ECO:0007669"/>
    <property type="project" value="TreeGrafter"/>
</dbReference>
<keyword evidence="6" id="KW-0804">Transcription</keyword>
<feature type="domain" description="C2H2-type" evidence="9">
    <location>
        <begin position="322"/>
        <end position="341"/>
    </location>
</feature>
<dbReference type="SUPFAM" id="SSF57667">
    <property type="entry name" value="beta-beta-alpha zinc fingers"/>
    <property type="match status" value="2"/>
</dbReference>
<sequence>MDMTPPSLMASPQSSPRRLHGSSPCPSNDSCLAENAAASYPSPAQPEFHYKPSSPYRHHDHRAMSMTSQDSLAHSTWTTSDSMSSVSSAASSSSSLPNILSTEYDPFANYDSCLPGPYNTYESYPPGPPSSASSILSRTSSSTGVSARLPSMGYGHDHSANRIKVEAANGYSPSLMPAQYSAAPALPVSYGADASAFHAGAHHYATPEPTYGWPKSDYETTQLYSSPDMTSLSHAARRPNTIARRRPTRKHTTKEEANFQCEVKGCGKFFSRSYNYKSHMETHDEKREYPFPCPMDNCDKKFVRKTDLQRHHQSVHTKERNHKCDYCARPFARKDTLRRHMEDGCSRRFDLGTLDVRAESYGSPHSLHRQPASCASHISSTSSMLPPMTMASMTALPRDRVFPTAMPAPIHTQIWGR</sequence>
<dbReference type="SMART" id="SM00355">
    <property type="entry name" value="ZnF_C2H2"/>
    <property type="match status" value="3"/>
</dbReference>
<feature type="compositionally biased region" description="Low complexity" evidence="8">
    <location>
        <begin position="130"/>
        <end position="142"/>
    </location>
</feature>
<dbReference type="InterPro" id="IPR013087">
    <property type="entry name" value="Znf_C2H2_type"/>
</dbReference>
<feature type="domain" description="C2H2-type" evidence="9">
    <location>
        <begin position="259"/>
        <end position="288"/>
    </location>
</feature>
<dbReference type="PROSITE" id="PS00028">
    <property type="entry name" value="ZINC_FINGER_C2H2_1"/>
    <property type="match status" value="2"/>
</dbReference>
<dbReference type="FunFam" id="3.30.160.60:FF:000032">
    <property type="entry name" value="Krueppel-like factor 4"/>
    <property type="match status" value="1"/>
</dbReference>
<dbReference type="Pfam" id="PF00096">
    <property type="entry name" value="zf-C2H2"/>
    <property type="match status" value="3"/>
</dbReference>
<evidence type="ECO:0000259" key="9">
    <source>
        <dbReference type="PROSITE" id="PS50157"/>
    </source>
</evidence>
<name>A0A8K0WND2_9HYPO</name>
<keyword evidence="11" id="KW-1185">Reference proteome</keyword>
<feature type="domain" description="C2H2-type" evidence="9">
    <location>
        <begin position="291"/>
        <end position="321"/>
    </location>
</feature>
<dbReference type="PANTHER" id="PTHR23235:SF120">
    <property type="entry name" value="KRUPPEL-LIKE FACTOR 15"/>
    <property type="match status" value="1"/>
</dbReference>
<organism evidence="10 11">
    <name type="scientific">Stachybotrys elegans</name>
    <dbReference type="NCBI Taxonomy" id="80388"/>
    <lineage>
        <taxon>Eukaryota</taxon>
        <taxon>Fungi</taxon>
        <taxon>Dikarya</taxon>
        <taxon>Ascomycota</taxon>
        <taxon>Pezizomycotina</taxon>
        <taxon>Sordariomycetes</taxon>
        <taxon>Hypocreomycetidae</taxon>
        <taxon>Hypocreales</taxon>
        <taxon>Stachybotryaceae</taxon>
        <taxon>Stachybotrys</taxon>
    </lineage>
</organism>
<accession>A0A8K0WND2</accession>
<evidence type="ECO:0000313" key="11">
    <source>
        <dbReference type="Proteomes" id="UP000813444"/>
    </source>
</evidence>
<dbReference type="Proteomes" id="UP000813444">
    <property type="component" value="Unassembled WGS sequence"/>
</dbReference>
<protein>
    <recommendedName>
        <fullName evidence="9">C2H2-type domain-containing protein</fullName>
    </recommendedName>
</protein>
<dbReference type="GO" id="GO:0000978">
    <property type="term" value="F:RNA polymerase II cis-regulatory region sequence-specific DNA binding"/>
    <property type="evidence" value="ECO:0007669"/>
    <property type="project" value="TreeGrafter"/>
</dbReference>
<keyword evidence="4" id="KW-0862">Zinc</keyword>
<dbReference type="PROSITE" id="PS50157">
    <property type="entry name" value="ZINC_FINGER_C2H2_2"/>
    <property type="match status" value="3"/>
</dbReference>
<dbReference type="OrthoDB" id="6910977at2759"/>
<keyword evidence="5" id="KW-0805">Transcription regulation</keyword>
<dbReference type="Gene3D" id="3.30.160.60">
    <property type="entry name" value="Classic Zinc Finger"/>
    <property type="match status" value="3"/>
</dbReference>
<evidence type="ECO:0000256" key="6">
    <source>
        <dbReference type="ARBA" id="ARBA00023163"/>
    </source>
</evidence>
<comment type="caution">
    <text evidence="10">The sequence shown here is derived from an EMBL/GenBank/DDBJ whole genome shotgun (WGS) entry which is preliminary data.</text>
</comment>
<reference evidence="10" key="1">
    <citation type="journal article" date="2021" name="Nat. Commun.">
        <title>Genetic determinants of endophytism in the Arabidopsis root mycobiome.</title>
        <authorList>
            <person name="Mesny F."/>
            <person name="Miyauchi S."/>
            <person name="Thiergart T."/>
            <person name="Pickel B."/>
            <person name="Atanasova L."/>
            <person name="Karlsson M."/>
            <person name="Huettel B."/>
            <person name="Barry K.W."/>
            <person name="Haridas S."/>
            <person name="Chen C."/>
            <person name="Bauer D."/>
            <person name="Andreopoulos W."/>
            <person name="Pangilinan J."/>
            <person name="LaButti K."/>
            <person name="Riley R."/>
            <person name="Lipzen A."/>
            <person name="Clum A."/>
            <person name="Drula E."/>
            <person name="Henrissat B."/>
            <person name="Kohler A."/>
            <person name="Grigoriev I.V."/>
            <person name="Martin F.M."/>
            <person name="Hacquard S."/>
        </authorList>
    </citation>
    <scope>NUCLEOTIDE SEQUENCE</scope>
    <source>
        <strain evidence="10">MPI-CAGE-CH-0235</strain>
    </source>
</reference>
<proteinExistence type="predicted"/>
<evidence type="ECO:0000256" key="3">
    <source>
        <dbReference type="ARBA" id="ARBA00022771"/>
    </source>
</evidence>
<gene>
    <name evidence="10" type="ORF">B0I35DRAFT_411917</name>
</gene>
<evidence type="ECO:0000256" key="4">
    <source>
        <dbReference type="ARBA" id="ARBA00022833"/>
    </source>
</evidence>
<dbReference type="GO" id="GO:0008270">
    <property type="term" value="F:zinc ion binding"/>
    <property type="evidence" value="ECO:0007669"/>
    <property type="project" value="UniProtKB-KW"/>
</dbReference>
<evidence type="ECO:0000256" key="2">
    <source>
        <dbReference type="ARBA" id="ARBA00022737"/>
    </source>
</evidence>
<keyword evidence="1" id="KW-0479">Metal-binding</keyword>
<dbReference type="InterPro" id="IPR036236">
    <property type="entry name" value="Znf_C2H2_sf"/>
</dbReference>
<dbReference type="AlphaFoldDB" id="A0A8K0WND2"/>
<keyword evidence="2" id="KW-0677">Repeat</keyword>
<keyword evidence="3 7" id="KW-0863">Zinc-finger</keyword>
<evidence type="ECO:0000256" key="5">
    <source>
        <dbReference type="ARBA" id="ARBA00023015"/>
    </source>
</evidence>
<feature type="region of interest" description="Disordered" evidence="8">
    <location>
        <begin position="1"/>
        <end position="70"/>
    </location>
</feature>
<evidence type="ECO:0000313" key="10">
    <source>
        <dbReference type="EMBL" id="KAH7311769.1"/>
    </source>
</evidence>